<dbReference type="GO" id="GO:0005524">
    <property type="term" value="F:ATP binding"/>
    <property type="evidence" value="ECO:0007669"/>
    <property type="project" value="InterPro"/>
</dbReference>
<feature type="region of interest" description="Disordered" evidence="8">
    <location>
        <begin position="1207"/>
        <end position="1231"/>
    </location>
</feature>
<dbReference type="InterPro" id="IPR038718">
    <property type="entry name" value="SNF2-like_sf"/>
</dbReference>
<evidence type="ECO:0000313" key="13">
    <source>
        <dbReference type="Proteomes" id="UP000800038"/>
    </source>
</evidence>
<evidence type="ECO:0000313" key="12">
    <source>
        <dbReference type="EMBL" id="KAF1945478.1"/>
    </source>
</evidence>
<dbReference type="SMART" id="SM00184">
    <property type="entry name" value="RING"/>
    <property type="match status" value="1"/>
</dbReference>
<dbReference type="InterPro" id="IPR000330">
    <property type="entry name" value="SNF2_N"/>
</dbReference>
<dbReference type="GO" id="GO:0000209">
    <property type="term" value="P:protein polyubiquitination"/>
    <property type="evidence" value="ECO:0007669"/>
    <property type="project" value="TreeGrafter"/>
</dbReference>
<dbReference type="GO" id="GO:0006974">
    <property type="term" value="P:DNA damage response"/>
    <property type="evidence" value="ECO:0007669"/>
    <property type="project" value="TreeGrafter"/>
</dbReference>
<evidence type="ECO:0000256" key="1">
    <source>
        <dbReference type="ARBA" id="ARBA00022723"/>
    </source>
</evidence>
<feature type="domain" description="Helicase ATP-binding" evidence="10">
    <location>
        <begin position="341"/>
        <end position="545"/>
    </location>
</feature>
<dbReference type="InterPro" id="IPR052583">
    <property type="entry name" value="ATP-helicase/E3_Ub-Ligase"/>
</dbReference>
<sequence>MASLQGCANVLSAKPSLLTNPRSFGGPTVALAAQDASSNARTMRGLFDAPSAHEGEERVQKRRKIGDGNAVAVPQADFDERKSIILARVSLDLNMSYDHMDASHTSSESYNPSTVELVSFHGAHDSAFQVGLRNAYTKTGVDIVATTTPACLDSIAPHLRSAAKLTASRHGRKHQYVSRAAFCRCQLLPLVHRDTSYKLEVEIRWTLGLSVVADPSITAKHMKEDLKLLSTYLRDATAPTDAPWALSDFYESVHVPPKDLNISPRIKQSLADTSLYPFQVRAVDWLLRREGVAYSPSGKLEPFVESSPPASFRQTQDAIETRCYVSQLRGTAVMSLDAAKGDTLQSLRGGILAEEMGLGKTVELIALLSHHKRVAPEGHVYDAYTGVHVKPTGATLIITPPSILEQWVSEIHTHAPELKVFHYQGLPPPSAPKRDHAKATIDHLMQYDVVLTTYQVLSKEIHHAIPPPDRSFRHGKRHERRTSPLVGISWWRVCLDEAQMVESGVSQAAKVARIIPRCNAWAVSGTPLRKDVQDLRGLLIFLRCDAFANNKTAWAQLDKASFHGIFNEIALRHTKDKIRDELRLPPQKRVVITVPFTAIEEQHYSEMMRQMCDACWLTPEGQPREEGRDASDPEVIERMREWLVRLRQTCLHAHVGRKNRKALGAKNGALRTVHEVLEVMIDQNDTNWKSEAREMILNQIKLGHIKAYAGNIDDRAQSALPYYEAALKDAQSYVAMCREELLVERQKLGKTSRENSDLSAAGHRDIDEYDEKEGETMGRIPVMRKSLRTFLELEHACNFFIATAYHQIKENEQFTQPESEDFHRLDKLEADWYEKAKVIRRELLKESKSRAQQQMTKVNSRKPFNQIPKIDDLPDLGGIEARKILDMMDNLSDFLNAQAEQIQTWRMKIVDILLTRLVDDDDDRETTGEEYDDSLKAQDELYVYIMALRTLIADRNAAVNGLQDTLVEHELKAAEKQARKKDFEEGDRGHAPELVIEVVNTRRNLQATLQAGSLKGVVSGIRSLITALQWRADGGDSRASSELSILQKHIARIQGISTEQAKAITELEKEQDIYRGTMNQRLEYYRQFQNISDTVAKYKEELDETFDMREFDLCDNLLEKKKVNVAGFKTKCTYLTHLRSENQDEATAECIICRDDIEIGVLTTCGHKYCKDCINQWWYLHRTCPTCKQRLGSSDFKDISFKPSEMKAQEETHAPAGPNQASASGSSSTTSIYSDISDSTMKEIKMVDLDGSYGSKIDMIARHLIWIRNNDPGAKSIIFSQFGDFLEVLREALKKWKIGVSGITDKNGIQRFKADPHVECFLLDAKSDSSGLNLVNATYVFLCEPLINPAIELQAIARVHRIGQQRPTTVFMYLISETVEEAIYDISVTRRLEHMSSSGSKSAFKTELQSGSATPVIKEQTLDAANSAELQAAPLKQLLRKKGDGEIVKEDDLWQCLFGRQRKVVKPVLEREVGRHLRAEAAEARIVEV</sequence>
<proteinExistence type="predicted"/>
<feature type="domain" description="RING-type" evidence="9">
    <location>
        <begin position="1150"/>
        <end position="1188"/>
    </location>
</feature>
<evidence type="ECO:0000256" key="3">
    <source>
        <dbReference type="ARBA" id="ARBA00022771"/>
    </source>
</evidence>
<dbReference type="InterPro" id="IPR049730">
    <property type="entry name" value="SNF2/RAD54-like_C"/>
</dbReference>
<dbReference type="PROSITE" id="PS50089">
    <property type="entry name" value="ZF_RING_2"/>
    <property type="match status" value="1"/>
</dbReference>
<dbReference type="GO" id="GO:0061630">
    <property type="term" value="F:ubiquitin protein ligase activity"/>
    <property type="evidence" value="ECO:0007669"/>
    <property type="project" value="TreeGrafter"/>
</dbReference>
<dbReference type="SUPFAM" id="SSF52540">
    <property type="entry name" value="P-loop containing nucleoside triphosphate hydrolases"/>
    <property type="match status" value="2"/>
</dbReference>
<evidence type="ECO:0000259" key="11">
    <source>
        <dbReference type="PROSITE" id="PS51194"/>
    </source>
</evidence>
<dbReference type="InterPro" id="IPR001841">
    <property type="entry name" value="Znf_RING"/>
</dbReference>
<dbReference type="PROSITE" id="PS51194">
    <property type="entry name" value="HELICASE_CTER"/>
    <property type="match status" value="1"/>
</dbReference>
<evidence type="ECO:0000256" key="8">
    <source>
        <dbReference type="SAM" id="MobiDB-lite"/>
    </source>
</evidence>
<dbReference type="InterPro" id="IPR027417">
    <property type="entry name" value="P-loop_NTPase"/>
</dbReference>
<dbReference type="Pfam" id="PF00271">
    <property type="entry name" value="Helicase_C"/>
    <property type="match status" value="1"/>
</dbReference>
<dbReference type="InterPro" id="IPR001650">
    <property type="entry name" value="Helicase_C-like"/>
</dbReference>
<dbReference type="InterPro" id="IPR059033">
    <property type="entry name" value="C144_05_dom"/>
</dbReference>
<keyword evidence="6" id="KW-0067">ATP-binding</keyword>
<feature type="domain" description="Helicase C-terminal" evidence="11">
    <location>
        <begin position="1259"/>
        <end position="1412"/>
    </location>
</feature>
<keyword evidence="2" id="KW-0547">Nucleotide-binding</keyword>
<dbReference type="CDD" id="cd18793">
    <property type="entry name" value="SF2_C_SNF"/>
    <property type="match status" value="1"/>
</dbReference>
<dbReference type="Proteomes" id="UP000800038">
    <property type="component" value="Unassembled WGS sequence"/>
</dbReference>
<evidence type="ECO:0000256" key="6">
    <source>
        <dbReference type="ARBA" id="ARBA00022840"/>
    </source>
</evidence>
<dbReference type="InterPro" id="IPR017907">
    <property type="entry name" value="Znf_RING_CS"/>
</dbReference>
<dbReference type="CDD" id="cd16568">
    <property type="entry name" value="RING-HC_ScPSH1-like"/>
    <property type="match status" value="1"/>
</dbReference>
<dbReference type="CDD" id="cd18070">
    <property type="entry name" value="DEXQc_SHPRH"/>
    <property type="match status" value="1"/>
</dbReference>
<dbReference type="Gene3D" id="3.40.50.10810">
    <property type="entry name" value="Tandem AAA-ATPase domain"/>
    <property type="match status" value="1"/>
</dbReference>
<keyword evidence="4" id="KW-0378">Hydrolase</keyword>
<dbReference type="Pfam" id="PF00176">
    <property type="entry name" value="SNF2-rel_dom"/>
    <property type="match status" value="1"/>
</dbReference>
<keyword evidence="13" id="KW-1185">Reference proteome</keyword>
<evidence type="ECO:0008006" key="14">
    <source>
        <dbReference type="Google" id="ProtNLM"/>
    </source>
</evidence>
<dbReference type="GO" id="GO:0008270">
    <property type="term" value="F:zinc ion binding"/>
    <property type="evidence" value="ECO:0007669"/>
    <property type="project" value="UniProtKB-KW"/>
</dbReference>
<evidence type="ECO:0000256" key="2">
    <source>
        <dbReference type="ARBA" id="ARBA00022741"/>
    </source>
</evidence>
<reference evidence="12" key="1">
    <citation type="journal article" date="2020" name="Stud. Mycol.">
        <title>101 Dothideomycetes genomes: a test case for predicting lifestyles and emergence of pathogens.</title>
        <authorList>
            <person name="Haridas S."/>
            <person name="Albert R."/>
            <person name="Binder M."/>
            <person name="Bloem J."/>
            <person name="Labutti K."/>
            <person name="Salamov A."/>
            <person name="Andreopoulos B."/>
            <person name="Baker S."/>
            <person name="Barry K."/>
            <person name="Bills G."/>
            <person name="Bluhm B."/>
            <person name="Cannon C."/>
            <person name="Castanera R."/>
            <person name="Culley D."/>
            <person name="Daum C."/>
            <person name="Ezra D."/>
            <person name="Gonzalez J."/>
            <person name="Henrissat B."/>
            <person name="Kuo A."/>
            <person name="Liang C."/>
            <person name="Lipzen A."/>
            <person name="Lutzoni F."/>
            <person name="Magnuson J."/>
            <person name="Mondo S."/>
            <person name="Nolan M."/>
            <person name="Ohm R."/>
            <person name="Pangilinan J."/>
            <person name="Park H.-J."/>
            <person name="Ramirez L."/>
            <person name="Alfaro M."/>
            <person name="Sun H."/>
            <person name="Tritt A."/>
            <person name="Yoshinaga Y."/>
            <person name="Zwiers L.-H."/>
            <person name="Turgeon B."/>
            <person name="Goodwin S."/>
            <person name="Spatafora J."/>
            <person name="Crous P."/>
            <person name="Grigoriev I."/>
        </authorList>
    </citation>
    <scope>NUCLEOTIDE SEQUENCE</scope>
    <source>
        <strain evidence="12">CBS 161.51</strain>
    </source>
</reference>
<name>A0A6A5SZW6_9PLEO</name>
<dbReference type="Gene3D" id="3.40.50.300">
    <property type="entry name" value="P-loop containing nucleotide triphosphate hydrolases"/>
    <property type="match status" value="1"/>
</dbReference>
<dbReference type="PANTHER" id="PTHR45865:SF1">
    <property type="entry name" value="E3 UBIQUITIN-PROTEIN LIGASE SHPRH"/>
    <property type="match status" value="1"/>
</dbReference>
<dbReference type="Pfam" id="PF26021">
    <property type="entry name" value="Ferritin_C144_05"/>
    <property type="match status" value="1"/>
</dbReference>
<keyword evidence="3 7" id="KW-0863">Zinc-finger</keyword>
<dbReference type="PROSITE" id="PS00518">
    <property type="entry name" value="ZF_RING_1"/>
    <property type="match status" value="1"/>
</dbReference>
<dbReference type="SUPFAM" id="SSF57850">
    <property type="entry name" value="RING/U-box"/>
    <property type="match status" value="1"/>
</dbReference>
<evidence type="ECO:0000256" key="7">
    <source>
        <dbReference type="PROSITE-ProRule" id="PRU00175"/>
    </source>
</evidence>
<evidence type="ECO:0000259" key="10">
    <source>
        <dbReference type="PROSITE" id="PS51192"/>
    </source>
</evidence>
<dbReference type="FunFam" id="3.40.50.10810:FF:000059">
    <property type="entry name" value="SNF2 family helicase/ATPase, putative"/>
    <property type="match status" value="1"/>
</dbReference>
<dbReference type="EMBL" id="ML976009">
    <property type="protein sequence ID" value="KAF1945478.1"/>
    <property type="molecule type" value="Genomic_DNA"/>
</dbReference>
<keyword evidence="1" id="KW-0479">Metal-binding</keyword>
<evidence type="ECO:0000256" key="4">
    <source>
        <dbReference type="ARBA" id="ARBA00022801"/>
    </source>
</evidence>
<feature type="compositionally biased region" description="Low complexity" evidence="8">
    <location>
        <begin position="1221"/>
        <end position="1231"/>
    </location>
</feature>
<dbReference type="OrthoDB" id="5330228at2759"/>
<dbReference type="Gene3D" id="3.30.40.10">
    <property type="entry name" value="Zinc/RING finger domain, C3HC4 (zinc finger)"/>
    <property type="match status" value="1"/>
</dbReference>
<dbReference type="Pfam" id="PF13923">
    <property type="entry name" value="zf-C3HC4_2"/>
    <property type="match status" value="1"/>
</dbReference>
<dbReference type="GO" id="GO:0016787">
    <property type="term" value="F:hydrolase activity"/>
    <property type="evidence" value="ECO:0007669"/>
    <property type="project" value="UniProtKB-KW"/>
</dbReference>
<dbReference type="GO" id="GO:0005634">
    <property type="term" value="C:nucleus"/>
    <property type="evidence" value="ECO:0007669"/>
    <property type="project" value="TreeGrafter"/>
</dbReference>
<organism evidence="12 13">
    <name type="scientific">Clathrospora elynae</name>
    <dbReference type="NCBI Taxonomy" id="706981"/>
    <lineage>
        <taxon>Eukaryota</taxon>
        <taxon>Fungi</taxon>
        <taxon>Dikarya</taxon>
        <taxon>Ascomycota</taxon>
        <taxon>Pezizomycotina</taxon>
        <taxon>Dothideomycetes</taxon>
        <taxon>Pleosporomycetidae</taxon>
        <taxon>Pleosporales</taxon>
        <taxon>Diademaceae</taxon>
        <taxon>Clathrospora</taxon>
    </lineage>
</organism>
<dbReference type="InterPro" id="IPR013083">
    <property type="entry name" value="Znf_RING/FYVE/PHD"/>
</dbReference>
<evidence type="ECO:0000256" key="5">
    <source>
        <dbReference type="ARBA" id="ARBA00022833"/>
    </source>
</evidence>
<accession>A0A6A5SZW6</accession>
<gene>
    <name evidence="12" type="ORF">EJ02DRAFT_369396</name>
</gene>
<evidence type="ECO:0000259" key="9">
    <source>
        <dbReference type="PROSITE" id="PS50089"/>
    </source>
</evidence>
<dbReference type="InterPro" id="IPR014001">
    <property type="entry name" value="Helicase_ATP-bd"/>
</dbReference>
<dbReference type="SMART" id="SM00487">
    <property type="entry name" value="DEXDc"/>
    <property type="match status" value="1"/>
</dbReference>
<protein>
    <recommendedName>
        <fullName evidence="14">ATP-dependent DNA helicase</fullName>
    </recommendedName>
</protein>
<dbReference type="PROSITE" id="PS51192">
    <property type="entry name" value="HELICASE_ATP_BIND_1"/>
    <property type="match status" value="1"/>
</dbReference>
<dbReference type="PANTHER" id="PTHR45865">
    <property type="entry name" value="E3 UBIQUITIN-PROTEIN LIGASE SHPRH FAMILY MEMBER"/>
    <property type="match status" value="1"/>
</dbReference>
<keyword evidence="5" id="KW-0862">Zinc</keyword>